<protein>
    <recommendedName>
        <fullName evidence="3">ATP synthase subunit F</fullName>
    </recommendedName>
</protein>
<dbReference type="InterPro" id="IPR036906">
    <property type="entry name" value="ATPase_V1_fsu_sf"/>
</dbReference>
<dbReference type="SUPFAM" id="SSF159468">
    <property type="entry name" value="AtpF-like"/>
    <property type="match status" value="1"/>
</dbReference>
<dbReference type="AlphaFoldDB" id="A0A0X3VIA0"/>
<dbReference type="EMBL" id="LLZJ01000413">
    <property type="protein sequence ID" value="KUL44505.1"/>
    <property type="molecule type" value="Genomic_DNA"/>
</dbReference>
<accession>A0A0X3VIA0</accession>
<gene>
    <name evidence="1" type="ORF">ADL28_40180</name>
</gene>
<dbReference type="GO" id="GO:0034220">
    <property type="term" value="P:monoatomic ion transmembrane transport"/>
    <property type="evidence" value="ECO:0007669"/>
    <property type="project" value="InterPro"/>
</dbReference>
<reference evidence="2" key="1">
    <citation type="submission" date="2015-10" db="EMBL/GenBank/DDBJ databases">
        <authorList>
            <person name="Ju K.-S."/>
            <person name="Doroghazi J.R."/>
            <person name="Metcalf W.W."/>
        </authorList>
    </citation>
    <scope>NUCLEOTIDE SEQUENCE [LARGE SCALE GENOMIC DNA]</scope>
    <source>
        <strain evidence="2">NRRL F-8817</strain>
    </source>
</reference>
<evidence type="ECO:0000313" key="2">
    <source>
        <dbReference type="Proteomes" id="UP000053413"/>
    </source>
</evidence>
<dbReference type="Proteomes" id="UP000053413">
    <property type="component" value="Unassembled WGS sequence"/>
</dbReference>
<evidence type="ECO:0008006" key="3">
    <source>
        <dbReference type="Google" id="ProtNLM"/>
    </source>
</evidence>
<evidence type="ECO:0000313" key="1">
    <source>
        <dbReference type="EMBL" id="KUL44505.1"/>
    </source>
</evidence>
<proteinExistence type="predicted"/>
<sequence length="75" mass="7722">MIMGRVVAVGEWTRVAGFVLAGVTVVAAEEPDAVREAWRALPPGAALVILTPAAADALGQVLVESTRPLTVVMPS</sequence>
<organism evidence="1 2">
    <name type="scientific">Streptomyces violaceusniger</name>
    <dbReference type="NCBI Taxonomy" id="68280"/>
    <lineage>
        <taxon>Bacteria</taxon>
        <taxon>Bacillati</taxon>
        <taxon>Actinomycetota</taxon>
        <taxon>Actinomycetes</taxon>
        <taxon>Kitasatosporales</taxon>
        <taxon>Streptomycetaceae</taxon>
        <taxon>Streptomyces</taxon>
        <taxon>Streptomyces violaceusniger group</taxon>
    </lineage>
</organism>
<dbReference type="OrthoDB" id="4246289at2"/>
<comment type="caution">
    <text evidence="1">The sequence shown here is derived from an EMBL/GenBank/DDBJ whole genome shotgun (WGS) entry which is preliminary data.</text>
</comment>
<name>A0A0X3VIA0_STRVO</name>